<dbReference type="CDD" id="cd00561">
    <property type="entry name" value="CobA_ACA"/>
    <property type="match status" value="1"/>
</dbReference>
<keyword evidence="2" id="KW-1185">Reference proteome</keyword>
<dbReference type="InterPro" id="IPR027417">
    <property type="entry name" value="P-loop_NTPase"/>
</dbReference>
<dbReference type="OrthoDB" id="9810309at2"/>
<dbReference type="Proteomes" id="UP000430670">
    <property type="component" value="Unassembled WGS sequence"/>
</dbReference>
<dbReference type="EC" id="2.5.1.17" evidence="1"/>
<evidence type="ECO:0000313" key="2">
    <source>
        <dbReference type="Proteomes" id="UP000430670"/>
    </source>
</evidence>
<dbReference type="AlphaFoldDB" id="A0A6I3SEZ7"/>
<keyword evidence="1" id="KW-0808">Transferase</keyword>
<dbReference type="SUPFAM" id="SSF52540">
    <property type="entry name" value="P-loop containing nucleoside triphosphate hydrolases"/>
    <property type="match status" value="1"/>
</dbReference>
<dbReference type="GO" id="GO:0005524">
    <property type="term" value="F:ATP binding"/>
    <property type="evidence" value="ECO:0007669"/>
    <property type="project" value="InterPro"/>
</dbReference>
<dbReference type="Pfam" id="PF02572">
    <property type="entry name" value="CobA_CobO_BtuR"/>
    <property type="match status" value="1"/>
</dbReference>
<name>A0A6I3SEZ7_HELMO</name>
<dbReference type="RefSeq" id="WP_155474538.1">
    <property type="nucleotide sequence ID" value="NZ_WNKU01000001.1"/>
</dbReference>
<proteinExistence type="predicted"/>
<dbReference type="PIRSF" id="PIRSF015617">
    <property type="entry name" value="Adensltrnsf_CobA"/>
    <property type="match status" value="1"/>
</dbReference>
<sequence>MKVTRPVLEKGLIQVYTGNAKGKTTASLGLALRAIGHGFKVFIVQFMKGSSYYGELATIQRLSPDIQLAQYGRNCTHDPLIRQGEMQCVGCGHCFVRKGAATEQDKKMAAMALEKSRQVITSADYDLVILDELSNALYFELVTIEQALELLDLKPEKVELIVTGRNVPPEIVERAHLVTEMKEIKHPYQIGVASRRGIEY</sequence>
<reference evidence="1 2" key="1">
    <citation type="submission" date="2019-11" db="EMBL/GenBank/DDBJ databases">
        <title>Whole-genome sequence of a the green, strictly anaerobic photosynthetic bacterium Heliobacillus mobilis DSM 6151.</title>
        <authorList>
            <person name="Kyndt J.A."/>
            <person name="Meyer T.E."/>
        </authorList>
    </citation>
    <scope>NUCLEOTIDE SEQUENCE [LARGE SCALE GENOMIC DNA]</scope>
    <source>
        <strain evidence="1 2">DSM 6151</strain>
    </source>
</reference>
<dbReference type="GO" id="GO:0009236">
    <property type="term" value="P:cobalamin biosynthetic process"/>
    <property type="evidence" value="ECO:0007669"/>
    <property type="project" value="InterPro"/>
</dbReference>
<dbReference type="NCBIfam" id="TIGR00708">
    <property type="entry name" value="cobA"/>
    <property type="match status" value="1"/>
</dbReference>
<dbReference type="Gene3D" id="3.40.50.300">
    <property type="entry name" value="P-loop containing nucleotide triphosphate hydrolases"/>
    <property type="match status" value="1"/>
</dbReference>
<comment type="caution">
    <text evidence="1">The sequence shown here is derived from an EMBL/GenBank/DDBJ whole genome shotgun (WGS) entry which is preliminary data.</text>
</comment>
<protein>
    <submittedName>
        <fullName evidence="1">Cob(I)yrinic acid a,c-diamide adenosyltransferase</fullName>
        <ecNumber evidence="1">2.5.1.17</ecNumber>
    </submittedName>
</protein>
<organism evidence="1 2">
    <name type="scientific">Heliobacterium mobile</name>
    <name type="common">Heliobacillus mobilis</name>
    <dbReference type="NCBI Taxonomy" id="28064"/>
    <lineage>
        <taxon>Bacteria</taxon>
        <taxon>Bacillati</taxon>
        <taxon>Bacillota</taxon>
        <taxon>Clostridia</taxon>
        <taxon>Eubacteriales</taxon>
        <taxon>Heliobacteriaceae</taxon>
        <taxon>Heliobacterium</taxon>
    </lineage>
</organism>
<dbReference type="InterPro" id="IPR003724">
    <property type="entry name" value="CblAdoTrfase_CobA"/>
</dbReference>
<dbReference type="PANTHER" id="PTHR46638:SF1">
    <property type="entry name" value="CORRINOID ADENOSYLTRANSFERASE"/>
    <property type="match status" value="1"/>
</dbReference>
<dbReference type="PANTHER" id="PTHR46638">
    <property type="entry name" value="CORRINOID ADENOSYLTRANSFERASE"/>
    <property type="match status" value="1"/>
</dbReference>
<accession>A0A6I3SEZ7</accession>
<evidence type="ECO:0000313" key="1">
    <source>
        <dbReference type="EMBL" id="MTV47410.1"/>
    </source>
</evidence>
<gene>
    <name evidence="1" type="primary">cobO</name>
    <name evidence="1" type="ORF">GJ688_00270</name>
</gene>
<dbReference type="GO" id="GO:0008817">
    <property type="term" value="F:corrinoid adenosyltransferase activity"/>
    <property type="evidence" value="ECO:0007669"/>
    <property type="project" value="UniProtKB-EC"/>
</dbReference>
<dbReference type="EMBL" id="WNKU01000001">
    <property type="protein sequence ID" value="MTV47410.1"/>
    <property type="molecule type" value="Genomic_DNA"/>
</dbReference>